<evidence type="ECO:0000256" key="2">
    <source>
        <dbReference type="ARBA" id="ARBA00023125"/>
    </source>
</evidence>
<dbReference type="CDD" id="cd10747">
    <property type="entry name" value="DnaJ_C"/>
    <property type="match status" value="1"/>
</dbReference>
<dbReference type="GO" id="GO:0042026">
    <property type="term" value="P:protein refolding"/>
    <property type="evidence" value="ECO:0007669"/>
    <property type="project" value="TreeGrafter"/>
</dbReference>
<dbReference type="Pfam" id="PF01556">
    <property type="entry name" value="DnaJ_C"/>
    <property type="match status" value="1"/>
</dbReference>
<dbReference type="InterPro" id="IPR001623">
    <property type="entry name" value="DnaJ_domain"/>
</dbReference>
<dbReference type="FunFam" id="2.60.260.20:FF:000013">
    <property type="entry name" value="DnaJ subfamily B member 11"/>
    <property type="match status" value="1"/>
</dbReference>
<dbReference type="PANTHER" id="PTHR43096">
    <property type="entry name" value="DNAJ HOMOLOG 1, MITOCHONDRIAL-RELATED"/>
    <property type="match status" value="1"/>
</dbReference>
<dbReference type="PROSITE" id="PS50076">
    <property type="entry name" value="DNAJ_2"/>
    <property type="match status" value="1"/>
</dbReference>
<dbReference type="Gene3D" id="1.10.287.110">
    <property type="entry name" value="DnaJ domain"/>
    <property type="match status" value="1"/>
</dbReference>
<dbReference type="GO" id="GO:0051082">
    <property type="term" value="F:unfolded protein binding"/>
    <property type="evidence" value="ECO:0007669"/>
    <property type="project" value="InterPro"/>
</dbReference>
<dbReference type="GO" id="GO:0005737">
    <property type="term" value="C:cytoplasm"/>
    <property type="evidence" value="ECO:0007669"/>
    <property type="project" value="TreeGrafter"/>
</dbReference>
<dbReference type="KEGG" id="nwr:E3U44_13655"/>
<dbReference type="InterPro" id="IPR002939">
    <property type="entry name" value="DnaJ_C"/>
</dbReference>
<sequence>MEYKDYYKIMGLPRTASPEEIKRAYRRLARKYHPDVSKEPQAEEHFKEINEAYEVLKDPEKRAAYDQLGSGWRTGEEFRPPPEWEQRYWSGPGGFGAADFADLGEFFESLFGGAPFRRTTRTTTGFPRPGESQHARLEVSLEDSYQGATRTITLEVPEVSRQGQVVNRTRSLRVKIPKGVTQGQQIRLPGQGSPGMGGGRPGDLYLEVVFQPHPLYRPEGKDIYVDLPVAPWEAALGADLFVPTLGGEVKVKIPPGSQSGHRLRLKGRGLPGNPPGDQYVVLHVVLPQAESEAAREAYRHLAKAMPFNPRQKWGM</sequence>
<dbReference type="FunFam" id="2.60.260.20:FF:000008">
    <property type="entry name" value="Curved DNA-binding protein"/>
    <property type="match status" value="1"/>
</dbReference>
<keyword evidence="2" id="KW-0238">DNA-binding</keyword>
<dbReference type="OrthoDB" id="9779889at2"/>
<evidence type="ECO:0000313" key="5">
    <source>
        <dbReference type="EMBL" id="QBQ55437.1"/>
    </source>
</evidence>
<name>A0A4P7C1E3_9GAMM</name>
<reference evidence="5 6" key="1">
    <citation type="submission" date="2019-03" db="EMBL/GenBank/DDBJ databases">
        <title>The genome sequence of Nitrosococcus wardiae strain D1FHST reveals the archetypal metabolic capacity of ammonia-oxidizing Gammaproteobacteria.</title>
        <authorList>
            <person name="Wang L."/>
            <person name="Lim C.K."/>
            <person name="Hanson T.E."/>
            <person name="Dang H."/>
            <person name="Klotz M.G."/>
        </authorList>
    </citation>
    <scope>NUCLEOTIDE SEQUENCE [LARGE SCALE GENOMIC DNA]</scope>
    <source>
        <strain evidence="5 6">D1FHS</strain>
    </source>
</reference>
<dbReference type="RefSeq" id="WP_134358696.1">
    <property type="nucleotide sequence ID" value="NZ_CP038033.1"/>
</dbReference>
<dbReference type="AlphaFoldDB" id="A0A4P7C1E3"/>
<dbReference type="SUPFAM" id="SSF46565">
    <property type="entry name" value="Chaperone J-domain"/>
    <property type="match status" value="1"/>
</dbReference>
<evidence type="ECO:0000256" key="3">
    <source>
        <dbReference type="ARBA" id="ARBA00023186"/>
    </source>
</evidence>
<feature type="domain" description="J" evidence="4">
    <location>
        <begin position="5"/>
        <end position="69"/>
    </location>
</feature>
<dbReference type="SMART" id="SM00271">
    <property type="entry name" value="DnaJ"/>
    <property type="match status" value="1"/>
</dbReference>
<keyword evidence="1" id="KW-0963">Cytoplasm</keyword>
<proteinExistence type="predicted"/>
<accession>A0A4P7C1E3</accession>
<organism evidence="5 6">
    <name type="scientific">Nitrosococcus wardiae</name>
    <dbReference type="NCBI Taxonomy" id="1814290"/>
    <lineage>
        <taxon>Bacteria</taxon>
        <taxon>Pseudomonadati</taxon>
        <taxon>Pseudomonadota</taxon>
        <taxon>Gammaproteobacteria</taxon>
        <taxon>Chromatiales</taxon>
        <taxon>Chromatiaceae</taxon>
        <taxon>Nitrosococcus</taxon>
    </lineage>
</organism>
<dbReference type="PRINTS" id="PR00625">
    <property type="entry name" value="JDOMAIN"/>
</dbReference>
<dbReference type="SUPFAM" id="SSF49493">
    <property type="entry name" value="HSP40/DnaJ peptide-binding domain"/>
    <property type="match status" value="2"/>
</dbReference>
<keyword evidence="3" id="KW-0143">Chaperone</keyword>
<dbReference type="InterPro" id="IPR036869">
    <property type="entry name" value="J_dom_sf"/>
</dbReference>
<dbReference type="CDD" id="cd06257">
    <property type="entry name" value="DnaJ"/>
    <property type="match status" value="1"/>
</dbReference>
<dbReference type="PANTHER" id="PTHR43096:SF52">
    <property type="entry name" value="DNAJ HOMOLOG 1, MITOCHONDRIAL-RELATED"/>
    <property type="match status" value="1"/>
</dbReference>
<dbReference type="Proteomes" id="UP000294325">
    <property type="component" value="Chromosome"/>
</dbReference>
<evidence type="ECO:0000313" key="6">
    <source>
        <dbReference type="Proteomes" id="UP000294325"/>
    </source>
</evidence>
<protein>
    <submittedName>
        <fullName evidence="5">J domain-containing protein</fullName>
    </submittedName>
</protein>
<gene>
    <name evidence="5" type="ORF">E3U44_13655</name>
</gene>
<keyword evidence="6" id="KW-1185">Reference proteome</keyword>
<evidence type="ECO:0000256" key="1">
    <source>
        <dbReference type="ARBA" id="ARBA00022490"/>
    </source>
</evidence>
<dbReference type="PROSITE" id="PS00636">
    <property type="entry name" value="DNAJ_1"/>
    <property type="match status" value="1"/>
</dbReference>
<evidence type="ECO:0000259" key="4">
    <source>
        <dbReference type="PROSITE" id="PS50076"/>
    </source>
</evidence>
<dbReference type="EMBL" id="CP038033">
    <property type="protein sequence ID" value="QBQ55437.1"/>
    <property type="molecule type" value="Genomic_DNA"/>
</dbReference>
<dbReference type="GO" id="GO:0003677">
    <property type="term" value="F:DNA binding"/>
    <property type="evidence" value="ECO:0007669"/>
    <property type="project" value="UniProtKB-KW"/>
</dbReference>
<dbReference type="InterPro" id="IPR018253">
    <property type="entry name" value="DnaJ_domain_CS"/>
</dbReference>
<dbReference type="Gene3D" id="2.60.260.20">
    <property type="entry name" value="Urease metallochaperone UreE, N-terminal domain"/>
    <property type="match status" value="2"/>
</dbReference>
<dbReference type="Pfam" id="PF00226">
    <property type="entry name" value="DnaJ"/>
    <property type="match status" value="1"/>
</dbReference>
<dbReference type="InterPro" id="IPR008971">
    <property type="entry name" value="HSP40/DnaJ_pept-bd"/>
</dbReference>